<accession>A0A382WL97</accession>
<gene>
    <name evidence="1" type="ORF">METZ01_LOCUS412244</name>
</gene>
<dbReference type="AlphaFoldDB" id="A0A382WL97"/>
<protein>
    <submittedName>
        <fullName evidence="1">Uncharacterized protein</fullName>
    </submittedName>
</protein>
<reference evidence="1" key="1">
    <citation type="submission" date="2018-05" db="EMBL/GenBank/DDBJ databases">
        <authorList>
            <person name="Lanie J.A."/>
            <person name="Ng W.-L."/>
            <person name="Kazmierczak K.M."/>
            <person name="Andrzejewski T.M."/>
            <person name="Davidsen T.M."/>
            <person name="Wayne K.J."/>
            <person name="Tettelin H."/>
            <person name="Glass J.I."/>
            <person name="Rusch D."/>
            <person name="Podicherti R."/>
            <person name="Tsui H.-C.T."/>
            <person name="Winkler M.E."/>
        </authorList>
    </citation>
    <scope>NUCLEOTIDE SEQUENCE</scope>
</reference>
<dbReference type="EMBL" id="UINC01160630">
    <property type="protein sequence ID" value="SVD59390.1"/>
    <property type="molecule type" value="Genomic_DNA"/>
</dbReference>
<organism evidence="1">
    <name type="scientific">marine metagenome</name>
    <dbReference type="NCBI Taxonomy" id="408172"/>
    <lineage>
        <taxon>unclassified sequences</taxon>
        <taxon>metagenomes</taxon>
        <taxon>ecological metagenomes</taxon>
    </lineage>
</organism>
<feature type="non-terminal residue" evidence="1">
    <location>
        <position position="45"/>
    </location>
</feature>
<proteinExistence type="predicted"/>
<sequence length="45" mass="5184">MYPSFNKKNYNLFQKDKYQGYFKSENAGFDKIIAVIGPNTPGGEY</sequence>
<evidence type="ECO:0000313" key="1">
    <source>
        <dbReference type="EMBL" id="SVD59390.1"/>
    </source>
</evidence>
<name>A0A382WL97_9ZZZZ</name>